<name>A0A7W8JUT3_9DEIO</name>
<dbReference type="Pfam" id="PF08448">
    <property type="entry name" value="PAS_4"/>
    <property type="match status" value="1"/>
</dbReference>
<feature type="domain" description="PAS" evidence="8">
    <location>
        <begin position="32"/>
        <end position="102"/>
    </location>
</feature>
<keyword evidence="10" id="KW-1185">Reference proteome</keyword>
<dbReference type="RefSeq" id="WP_184132821.1">
    <property type="nucleotide sequence ID" value="NZ_JACHFL010000006.1"/>
</dbReference>
<dbReference type="GO" id="GO:0016020">
    <property type="term" value="C:membrane"/>
    <property type="evidence" value="ECO:0007669"/>
    <property type="project" value="UniProtKB-SubCell"/>
</dbReference>
<dbReference type="InterPro" id="IPR005467">
    <property type="entry name" value="His_kinase_dom"/>
</dbReference>
<dbReference type="Gene3D" id="3.30.565.10">
    <property type="entry name" value="Histidine kinase-like ATPase, C-terminal domain"/>
    <property type="match status" value="1"/>
</dbReference>
<dbReference type="PROSITE" id="PS50109">
    <property type="entry name" value="HIS_KIN"/>
    <property type="match status" value="1"/>
</dbReference>
<organism evidence="9 10">
    <name type="scientific">Deinococcus humi</name>
    <dbReference type="NCBI Taxonomy" id="662880"/>
    <lineage>
        <taxon>Bacteria</taxon>
        <taxon>Thermotogati</taxon>
        <taxon>Deinococcota</taxon>
        <taxon>Deinococci</taxon>
        <taxon>Deinococcales</taxon>
        <taxon>Deinococcaceae</taxon>
        <taxon>Deinococcus</taxon>
    </lineage>
</organism>
<dbReference type="Pfam" id="PF02518">
    <property type="entry name" value="HATPase_c"/>
    <property type="match status" value="1"/>
</dbReference>
<gene>
    <name evidence="9" type="ORF">HNQ08_002711</name>
</gene>
<dbReference type="InterPro" id="IPR036890">
    <property type="entry name" value="HATPase_C_sf"/>
</dbReference>
<evidence type="ECO:0000313" key="9">
    <source>
        <dbReference type="EMBL" id="MBB5363605.1"/>
    </source>
</evidence>
<dbReference type="InterPro" id="IPR004358">
    <property type="entry name" value="Sig_transdc_His_kin-like_C"/>
</dbReference>
<evidence type="ECO:0000256" key="1">
    <source>
        <dbReference type="ARBA" id="ARBA00000085"/>
    </source>
</evidence>
<sequence>MGHSDDVSQAQPKVALPNSGDLQHEIQVLKAQLRTAEAMFTKSPQGAFVLAPSGRILAANRQAGLLLGVPVQTVTGRRLGHFLTPASQASLTALLQRVFATAERVEDDLVLLSPAERPLSVMVAAQRIDEADEAAGCQLVVTNVTTLKQAQVFLLDEVEALRHAVQEHEQRNRRLDEEVHQVVSATEAQLYLHLGRLQSYLNLHRKDVGLDGRVSSHLDTTQDVLDTTFVLLESLGRYLQARQLRLRSTSVDLNRVLAEARKALHGVLAGREVQWSSASLPTVQGDSKALQMIVQEYLANALKFTRTRERACIHVLVETTAEEYHIGIQDNGVGFNMRHKDKAFELFGRLHPCGSYEGTGLGLAVVRRLAERSGGRAWGDSKVDQGATFWLA</sequence>
<dbReference type="SUPFAM" id="SSF55874">
    <property type="entry name" value="ATPase domain of HSP90 chaperone/DNA topoisomerase II/histidine kinase"/>
    <property type="match status" value="1"/>
</dbReference>
<dbReference type="InterPro" id="IPR013656">
    <property type="entry name" value="PAS_4"/>
</dbReference>
<evidence type="ECO:0000259" key="8">
    <source>
        <dbReference type="PROSITE" id="PS50112"/>
    </source>
</evidence>
<dbReference type="EC" id="2.7.13.3" evidence="2"/>
<dbReference type="AlphaFoldDB" id="A0A7W8JUT3"/>
<evidence type="ECO:0000313" key="10">
    <source>
        <dbReference type="Proteomes" id="UP000552709"/>
    </source>
</evidence>
<dbReference type="InterPro" id="IPR050351">
    <property type="entry name" value="BphY/WalK/GraS-like"/>
</dbReference>
<dbReference type="PRINTS" id="PR00344">
    <property type="entry name" value="BCTRLSENSOR"/>
</dbReference>
<dbReference type="InterPro" id="IPR000014">
    <property type="entry name" value="PAS"/>
</dbReference>
<evidence type="ECO:0000256" key="2">
    <source>
        <dbReference type="ARBA" id="ARBA00012438"/>
    </source>
</evidence>
<keyword evidence="6" id="KW-0175">Coiled coil</keyword>
<evidence type="ECO:0000256" key="5">
    <source>
        <dbReference type="ARBA" id="ARBA00023136"/>
    </source>
</evidence>
<dbReference type="SMART" id="SM00387">
    <property type="entry name" value="HATPase_c"/>
    <property type="match status" value="1"/>
</dbReference>
<dbReference type="PANTHER" id="PTHR42878:SF15">
    <property type="entry name" value="BACTERIOPHYTOCHROME"/>
    <property type="match status" value="1"/>
</dbReference>
<keyword evidence="4 9" id="KW-0418">Kinase</keyword>
<evidence type="ECO:0000256" key="3">
    <source>
        <dbReference type="ARBA" id="ARBA00022679"/>
    </source>
</evidence>
<reference evidence="9 10" key="1">
    <citation type="submission" date="2020-08" db="EMBL/GenBank/DDBJ databases">
        <title>Genomic Encyclopedia of Type Strains, Phase IV (KMG-IV): sequencing the most valuable type-strain genomes for metagenomic binning, comparative biology and taxonomic classification.</title>
        <authorList>
            <person name="Goeker M."/>
        </authorList>
    </citation>
    <scope>NUCLEOTIDE SEQUENCE [LARGE SCALE GENOMIC DNA]</scope>
    <source>
        <strain evidence="9 10">DSM 27939</strain>
    </source>
</reference>
<feature type="coiled-coil region" evidence="6">
    <location>
        <begin position="158"/>
        <end position="185"/>
    </location>
</feature>
<dbReference type="SMART" id="SM00091">
    <property type="entry name" value="PAS"/>
    <property type="match status" value="1"/>
</dbReference>
<dbReference type="PANTHER" id="PTHR42878">
    <property type="entry name" value="TWO-COMPONENT HISTIDINE KINASE"/>
    <property type="match status" value="1"/>
</dbReference>
<dbReference type="Proteomes" id="UP000552709">
    <property type="component" value="Unassembled WGS sequence"/>
</dbReference>
<comment type="caution">
    <text evidence="9">The sequence shown here is derived from an EMBL/GenBank/DDBJ whole genome shotgun (WGS) entry which is preliminary data.</text>
</comment>
<dbReference type="GO" id="GO:0007234">
    <property type="term" value="P:osmosensory signaling via phosphorelay pathway"/>
    <property type="evidence" value="ECO:0007669"/>
    <property type="project" value="TreeGrafter"/>
</dbReference>
<comment type="catalytic activity">
    <reaction evidence="1">
        <text>ATP + protein L-histidine = ADP + protein N-phospho-L-histidine.</text>
        <dbReference type="EC" id="2.7.13.3"/>
    </reaction>
</comment>
<dbReference type="Gene3D" id="3.30.450.20">
    <property type="entry name" value="PAS domain"/>
    <property type="match status" value="1"/>
</dbReference>
<dbReference type="PROSITE" id="PS50112">
    <property type="entry name" value="PAS"/>
    <property type="match status" value="1"/>
</dbReference>
<evidence type="ECO:0000259" key="7">
    <source>
        <dbReference type="PROSITE" id="PS50109"/>
    </source>
</evidence>
<feature type="domain" description="Histidine kinase" evidence="7">
    <location>
        <begin position="231"/>
        <end position="392"/>
    </location>
</feature>
<keyword evidence="3" id="KW-0808">Transferase</keyword>
<dbReference type="CDD" id="cd00130">
    <property type="entry name" value="PAS"/>
    <property type="match status" value="1"/>
</dbReference>
<evidence type="ECO:0000256" key="4">
    <source>
        <dbReference type="ARBA" id="ARBA00022777"/>
    </source>
</evidence>
<dbReference type="InterPro" id="IPR003594">
    <property type="entry name" value="HATPase_dom"/>
</dbReference>
<dbReference type="GO" id="GO:0004673">
    <property type="term" value="F:protein histidine kinase activity"/>
    <property type="evidence" value="ECO:0007669"/>
    <property type="project" value="UniProtKB-EC"/>
</dbReference>
<dbReference type="EMBL" id="JACHFL010000006">
    <property type="protein sequence ID" value="MBB5363605.1"/>
    <property type="molecule type" value="Genomic_DNA"/>
</dbReference>
<dbReference type="GO" id="GO:0000156">
    <property type="term" value="F:phosphorelay response regulator activity"/>
    <property type="evidence" value="ECO:0007669"/>
    <property type="project" value="TreeGrafter"/>
</dbReference>
<evidence type="ECO:0000256" key="6">
    <source>
        <dbReference type="SAM" id="Coils"/>
    </source>
</evidence>
<protein>
    <recommendedName>
        <fullName evidence="2">histidine kinase</fullName>
        <ecNumber evidence="2">2.7.13.3</ecNumber>
    </recommendedName>
</protein>
<proteinExistence type="predicted"/>
<accession>A0A7W8JUT3</accession>
<keyword evidence="5" id="KW-0472">Membrane</keyword>
<dbReference type="SUPFAM" id="SSF55785">
    <property type="entry name" value="PYP-like sensor domain (PAS domain)"/>
    <property type="match status" value="1"/>
</dbReference>
<dbReference type="GO" id="GO:0030295">
    <property type="term" value="F:protein kinase activator activity"/>
    <property type="evidence" value="ECO:0007669"/>
    <property type="project" value="TreeGrafter"/>
</dbReference>
<dbReference type="InterPro" id="IPR035965">
    <property type="entry name" value="PAS-like_dom_sf"/>
</dbReference>